<dbReference type="InterPro" id="IPR036875">
    <property type="entry name" value="Znf_CCHC_sf"/>
</dbReference>
<dbReference type="PROSITE" id="PS50158">
    <property type="entry name" value="ZF_CCHC"/>
    <property type="match status" value="2"/>
</dbReference>
<accession>B8BRB9</accession>
<feature type="non-terminal residue" evidence="3">
    <location>
        <position position="132"/>
    </location>
</feature>
<dbReference type="GeneID" id="7446807"/>
<keyword evidence="1" id="KW-0863">Zinc-finger</keyword>
<evidence type="ECO:0000313" key="4">
    <source>
        <dbReference type="Proteomes" id="UP000001449"/>
    </source>
</evidence>
<dbReference type="SMART" id="SM00343">
    <property type="entry name" value="ZnF_C2HC"/>
    <property type="match status" value="4"/>
</dbReference>
<dbReference type="STRING" id="35128.B8BRB9"/>
<name>B8BRB9_THAPS</name>
<dbReference type="GO" id="GO:0003676">
    <property type="term" value="F:nucleic acid binding"/>
    <property type="evidence" value="ECO:0007669"/>
    <property type="project" value="InterPro"/>
</dbReference>
<keyword evidence="1" id="KW-0479">Metal-binding</keyword>
<dbReference type="OMA" id="CQSERKP"/>
<keyword evidence="1" id="KW-0862">Zinc</keyword>
<feature type="domain" description="CCHC-type" evidence="2">
    <location>
        <begin position="119"/>
        <end position="132"/>
    </location>
</feature>
<dbReference type="SUPFAM" id="SSF57756">
    <property type="entry name" value="Retrovirus zinc finger-like domains"/>
    <property type="match status" value="2"/>
</dbReference>
<organism evidence="3 4">
    <name type="scientific">Thalassiosira pseudonana</name>
    <name type="common">Marine diatom</name>
    <name type="synonym">Cyclotella nana</name>
    <dbReference type="NCBI Taxonomy" id="35128"/>
    <lineage>
        <taxon>Eukaryota</taxon>
        <taxon>Sar</taxon>
        <taxon>Stramenopiles</taxon>
        <taxon>Ochrophyta</taxon>
        <taxon>Bacillariophyta</taxon>
        <taxon>Coscinodiscophyceae</taxon>
        <taxon>Thalassiosirophycidae</taxon>
        <taxon>Thalassiosirales</taxon>
        <taxon>Thalassiosiraceae</taxon>
        <taxon>Thalassiosira</taxon>
    </lineage>
</organism>
<dbReference type="KEGG" id="tps:THAPSDRAFT_30862"/>
<dbReference type="Pfam" id="PF00098">
    <property type="entry name" value="zf-CCHC"/>
    <property type="match status" value="3"/>
</dbReference>
<dbReference type="HOGENOM" id="CLU_054987_3_0_1"/>
<dbReference type="GO" id="GO:0008270">
    <property type="term" value="F:zinc ion binding"/>
    <property type="evidence" value="ECO:0007669"/>
    <property type="project" value="UniProtKB-KW"/>
</dbReference>
<dbReference type="EMBL" id="CM000638">
    <property type="protein sequence ID" value="EED96511.1"/>
    <property type="molecule type" value="Genomic_DNA"/>
</dbReference>
<dbReference type="Gene3D" id="4.10.60.10">
    <property type="entry name" value="Zinc finger, CCHC-type"/>
    <property type="match status" value="2"/>
</dbReference>
<dbReference type="PaxDb" id="35128-Thaps30862"/>
<dbReference type="AlphaFoldDB" id="B8BRB9"/>
<evidence type="ECO:0000313" key="3">
    <source>
        <dbReference type="EMBL" id="EED96511.1"/>
    </source>
</evidence>
<dbReference type="eggNOG" id="KOG4400">
    <property type="taxonomic scope" value="Eukaryota"/>
</dbReference>
<dbReference type="PANTHER" id="PTHR46242:SF1">
    <property type="entry name" value="ZINC FINGER CCHC DOMAIN-CONTAINING PROTEIN 9"/>
    <property type="match status" value="1"/>
</dbReference>
<dbReference type="PANTHER" id="PTHR46242">
    <property type="entry name" value="ZINC FINGER CCHC DOMAIN-CONTAINING PROTEIN 9 ZCCHC9"/>
    <property type="match status" value="1"/>
</dbReference>
<dbReference type="RefSeq" id="XP_002286870.1">
    <property type="nucleotide sequence ID" value="XM_002286834.1"/>
</dbReference>
<feature type="non-terminal residue" evidence="3">
    <location>
        <position position="1"/>
    </location>
</feature>
<dbReference type="Proteomes" id="UP000001449">
    <property type="component" value="Chromosome 1"/>
</dbReference>
<keyword evidence="4" id="KW-1185">Reference proteome</keyword>
<proteinExistence type="predicted"/>
<gene>
    <name evidence="3" type="ORF">THAPSDRAFT_30862</name>
</gene>
<reference evidence="3 4" key="1">
    <citation type="journal article" date="2004" name="Science">
        <title>The genome of the diatom Thalassiosira pseudonana: ecology, evolution, and metabolism.</title>
        <authorList>
            <person name="Armbrust E.V."/>
            <person name="Berges J.A."/>
            <person name="Bowler C."/>
            <person name="Green B.R."/>
            <person name="Martinez D."/>
            <person name="Putnam N.H."/>
            <person name="Zhou S."/>
            <person name="Allen A.E."/>
            <person name="Apt K.E."/>
            <person name="Bechner M."/>
            <person name="Brzezinski M.A."/>
            <person name="Chaal B.K."/>
            <person name="Chiovitti A."/>
            <person name="Davis A.K."/>
            <person name="Demarest M.S."/>
            <person name="Detter J.C."/>
            <person name="Glavina T."/>
            <person name="Goodstein D."/>
            <person name="Hadi M.Z."/>
            <person name="Hellsten U."/>
            <person name="Hildebrand M."/>
            <person name="Jenkins B.D."/>
            <person name="Jurka J."/>
            <person name="Kapitonov V.V."/>
            <person name="Kroger N."/>
            <person name="Lau W.W."/>
            <person name="Lane T.W."/>
            <person name="Larimer F.W."/>
            <person name="Lippmeier J.C."/>
            <person name="Lucas S."/>
            <person name="Medina M."/>
            <person name="Montsant A."/>
            <person name="Obornik M."/>
            <person name="Parker M.S."/>
            <person name="Palenik B."/>
            <person name="Pazour G.J."/>
            <person name="Richardson P.M."/>
            <person name="Rynearson T.A."/>
            <person name="Saito M.A."/>
            <person name="Schwartz D.C."/>
            <person name="Thamatrakoln K."/>
            <person name="Valentin K."/>
            <person name="Vardi A."/>
            <person name="Wilkerson F.P."/>
            <person name="Rokhsar D.S."/>
        </authorList>
    </citation>
    <scope>NUCLEOTIDE SEQUENCE [LARGE SCALE GENOMIC DNA]</scope>
    <source>
        <strain evidence="3 4">CCMP1335</strain>
    </source>
</reference>
<dbReference type="InterPro" id="IPR001878">
    <property type="entry name" value="Znf_CCHC"/>
</dbReference>
<dbReference type="InParanoid" id="B8BRB9"/>
<evidence type="ECO:0000259" key="2">
    <source>
        <dbReference type="PROSITE" id="PS50158"/>
    </source>
</evidence>
<evidence type="ECO:0000256" key="1">
    <source>
        <dbReference type="PROSITE-ProRule" id="PRU00047"/>
    </source>
</evidence>
<sequence>EERRAKYTQIARDRREKNMTRARDKYLICYRCRKQGHSAESSGQKKKQGLICYKCGSTEHRIQQCAKIKSFIKPGQKKIDFGKIGVLPFASCYVCNKSGHLSSYCPDSKNGVFPKGGTCNECGEPGHFAADC</sequence>
<dbReference type="InterPro" id="IPR042246">
    <property type="entry name" value="ZCCHC9"/>
</dbReference>
<feature type="domain" description="CCHC-type" evidence="2">
    <location>
        <begin position="92"/>
        <end position="107"/>
    </location>
</feature>
<reference evidence="3 4" key="2">
    <citation type="journal article" date="2008" name="Nature">
        <title>The Phaeodactylum genome reveals the evolutionary history of diatom genomes.</title>
        <authorList>
            <person name="Bowler C."/>
            <person name="Allen A.E."/>
            <person name="Badger J.H."/>
            <person name="Grimwood J."/>
            <person name="Jabbari K."/>
            <person name="Kuo A."/>
            <person name="Maheswari U."/>
            <person name="Martens C."/>
            <person name="Maumus F."/>
            <person name="Otillar R.P."/>
            <person name="Rayko E."/>
            <person name="Salamov A."/>
            <person name="Vandepoele K."/>
            <person name="Beszteri B."/>
            <person name="Gruber A."/>
            <person name="Heijde M."/>
            <person name="Katinka M."/>
            <person name="Mock T."/>
            <person name="Valentin K."/>
            <person name="Verret F."/>
            <person name="Berges J.A."/>
            <person name="Brownlee C."/>
            <person name="Cadoret J.P."/>
            <person name="Chiovitti A."/>
            <person name="Choi C.J."/>
            <person name="Coesel S."/>
            <person name="De Martino A."/>
            <person name="Detter J.C."/>
            <person name="Durkin C."/>
            <person name="Falciatore A."/>
            <person name="Fournet J."/>
            <person name="Haruta M."/>
            <person name="Huysman M.J."/>
            <person name="Jenkins B.D."/>
            <person name="Jiroutova K."/>
            <person name="Jorgensen R.E."/>
            <person name="Joubert Y."/>
            <person name="Kaplan A."/>
            <person name="Kroger N."/>
            <person name="Kroth P.G."/>
            <person name="La Roche J."/>
            <person name="Lindquist E."/>
            <person name="Lommer M."/>
            <person name="Martin-Jezequel V."/>
            <person name="Lopez P.J."/>
            <person name="Lucas S."/>
            <person name="Mangogna M."/>
            <person name="McGinnis K."/>
            <person name="Medlin L.K."/>
            <person name="Montsant A."/>
            <person name="Oudot-Le Secq M.P."/>
            <person name="Napoli C."/>
            <person name="Obornik M."/>
            <person name="Parker M.S."/>
            <person name="Petit J.L."/>
            <person name="Porcel B.M."/>
            <person name="Poulsen N."/>
            <person name="Robison M."/>
            <person name="Rychlewski L."/>
            <person name="Rynearson T.A."/>
            <person name="Schmutz J."/>
            <person name="Shapiro H."/>
            <person name="Siaut M."/>
            <person name="Stanley M."/>
            <person name="Sussman M.R."/>
            <person name="Taylor A.R."/>
            <person name="Vardi A."/>
            <person name="von Dassow P."/>
            <person name="Vyverman W."/>
            <person name="Willis A."/>
            <person name="Wyrwicz L.S."/>
            <person name="Rokhsar D.S."/>
            <person name="Weissenbach J."/>
            <person name="Armbrust E.V."/>
            <person name="Green B.R."/>
            <person name="Van de Peer Y."/>
            <person name="Grigoriev I.V."/>
        </authorList>
    </citation>
    <scope>NUCLEOTIDE SEQUENCE [LARGE SCALE GENOMIC DNA]</scope>
    <source>
        <strain evidence="3 4">CCMP1335</strain>
    </source>
</reference>
<protein>
    <recommendedName>
        <fullName evidence="2">CCHC-type domain-containing protein</fullName>
    </recommendedName>
</protein>